<organism evidence="1 2">
    <name type="scientific">Candidatus Bacteroides pullicola</name>
    <dbReference type="NCBI Taxonomy" id="2838475"/>
    <lineage>
        <taxon>Bacteria</taxon>
        <taxon>Pseudomonadati</taxon>
        <taxon>Bacteroidota</taxon>
        <taxon>Bacteroidia</taxon>
        <taxon>Bacteroidales</taxon>
        <taxon>Bacteroidaceae</taxon>
        <taxon>Bacteroides</taxon>
    </lineage>
</organism>
<dbReference type="InterPro" id="IPR029024">
    <property type="entry name" value="TerB-like"/>
</dbReference>
<comment type="caution">
    <text evidence="1">The sequence shown here is derived from an EMBL/GenBank/DDBJ whole genome shotgun (WGS) entry which is preliminary data.</text>
</comment>
<reference evidence="1" key="2">
    <citation type="submission" date="2021-04" db="EMBL/GenBank/DDBJ databases">
        <authorList>
            <person name="Gilroy R."/>
        </authorList>
    </citation>
    <scope>NUCLEOTIDE SEQUENCE</scope>
    <source>
        <strain evidence="1">Gambia2-208</strain>
    </source>
</reference>
<dbReference type="SUPFAM" id="SSF158682">
    <property type="entry name" value="TerB-like"/>
    <property type="match status" value="1"/>
</dbReference>
<sequence length="119" mass="13818">MEFTFDEKAACFYALEIIGECDGQLTEEEKDLLIHLMSSKFGVTFDDMILGVHLKYHDDRDAGKVLGNMPKAKRNIFQEAMEEMAGIDPMNIHKCIELYYFYNSIGIHADWEKMKSQIR</sequence>
<gene>
    <name evidence="1" type="ORF">H9824_03410</name>
</gene>
<evidence type="ECO:0000313" key="2">
    <source>
        <dbReference type="Proteomes" id="UP000886851"/>
    </source>
</evidence>
<proteinExistence type="predicted"/>
<protein>
    <submittedName>
        <fullName evidence="1">Uncharacterized protein</fullName>
    </submittedName>
</protein>
<evidence type="ECO:0000313" key="1">
    <source>
        <dbReference type="EMBL" id="HIY87738.1"/>
    </source>
</evidence>
<name>A0A9D1ZHA4_9BACE</name>
<accession>A0A9D1ZHA4</accession>
<dbReference type="AlphaFoldDB" id="A0A9D1ZHA4"/>
<dbReference type="Proteomes" id="UP000886851">
    <property type="component" value="Unassembled WGS sequence"/>
</dbReference>
<reference evidence="1" key="1">
    <citation type="journal article" date="2021" name="PeerJ">
        <title>Extensive microbial diversity within the chicken gut microbiome revealed by metagenomics and culture.</title>
        <authorList>
            <person name="Gilroy R."/>
            <person name="Ravi A."/>
            <person name="Getino M."/>
            <person name="Pursley I."/>
            <person name="Horton D.L."/>
            <person name="Alikhan N.F."/>
            <person name="Baker D."/>
            <person name="Gharbi K."/>
            <person name="Hall N."/>
            <person name="Watson M."/>
            <person name="Adriaenssens E.M."/>
            <person name="Foster-Nyarko E."/>
            <person name="Jarju S."/>
            <person name="Secka A."/>
            <person name="Antonio M."/>
            <person name="Oren A."/>
            <person name="Chaudhuri R.R."/>
            <person name="La Ragione R."/>
            <person name="Hildebrand F."/>
            <person name="Pallen M.J."/>
        </authorList>
    </citation>
    <scope>NUCLEOTIDE SEQUENCE</scope>
    <source>
        <strain evidence="1">Gambia2-208</strain>
    </source>
</reference>
<dbReference type="EMBL" id="DXCV01000029">
    <property type="protein sequence ID" value="HIY87738.1"/>
    <property type="molecule type" value="Genomic_DNA"/>
</dbReference>
<dbReference type="Gene3D" id="1.10.3680.10">
    <property type="entry name" value="TerB-like"/>
    <property type="match status" value="1"/>
</dbReference>